<dbReference type="HOGENOM" id="CLU_1587041_0_0_1"/>
<protein>
    <submittedName>
        <fullName evidence="1">Uncharacterized protein</fullName>
    </submittedName>
</protein>
<dbReference type="EMBL" id="AM920424">
    <property type="protein sequence ID" value="CAP79260.1"/>
    <property type="molecule type" value="Genomic_DNA"/>
</dbReference>
<organism evidence="1 2">
    <name type="scientific">Penicillium rubens (strain ATCC 28089 / DSM 1075 / NRRL 1951 / Wisconsin 54-1255)</name>
    <name type="common">Penicillium chrysogenum</name>
    <dbReference type="NCBI Taxonomy" id="500485"/>
    <lineage>
        <taxon>Eukaryota</taxon>
        <taxon>Fungi</taxon>
        <taxon>Dikarya</taxon>
        <taxon>Ascomycota</taxon>
        <taxon>Pezizomycotina</taxon>
        <taxon>Eurotiomycetes</taxon>
        <taxon>Eurotiomycetidae</taxon>
        <taxon>Eurotiales</taxon>
        <taxon>Aspergillaceae</taxon>
        <taxon>Penicillium</taxon>
        <taxon>Penicillium chrysogenum species complex</taxon>
    </lineage>
</organism>
<dbReference type="AlphaFoldDB" id="B6GWK9"/>
<sequence length="168" mass="19038">MLHPGSGLKPPRMFDTGPPRIELLNNKNETAVHRSIVEDDLDASKGARCPDIHMKIYHEDIALSAEDNSHKQKRSDQFWTQIQQNHSQHQQFQTPRGSYWITSYQGKGMGNTSFDDEEASLDSFYVSNDDPSEQWTHDEDVAQVFASPNTLGTLEYWSLAPRRGACTG</sequence>
<name>B6GWK9_PENRW</name>
<gene>
    <name evidence="1" type="ORF">Pc09g00130</name>
    <name evidence="1" type="ORF">PCH_Pc09g00130</name>
</gene>
<keyword evidence="2" id="KW-1185">Reference proteome</keyword>
<dbReference type="VEuPathDB" id="FungiDB:PCH_Pc09g00130"/>
<dbReference type="Proteomes" id="UP000000724">
    <property type="component" value="Contig Pc00c09"/>
</dbReference>
<reference evidence="1 2" key="1">
    <citation type="journal article" date="2008" name="Nat. Biotechnol.">
        <title>Genome sequencing and analysis of the filamentous fungus Penicillium chrysogenum.</title>
        <authorList>
            <person name="van den Berg M.A."/>
            <person name="Albang R."/>
            <person name="Albermann K."/>
            <person name="Badger J.H."/>
            <person name="Daran J.-M."/>
            <person name="Driessen A.J.M."/>
            <person name="Garcia-Estrada C."/>
            <person name="Fedorova N.D."/>
            <person name="Harris D.M."/>
            <person name="Heijne W.H.M."/>
            <person name="Joardar V.S."/>
            <person name="Kiel J.A.K.W."/>
            <person name="Kovalchuk A."/>
            <person name="Martin J.F."/>
            <person name="Nierman W.C."/>
            <person name="Nijland J.G."/>
            <person name="Pronk J.T."/>
            <person name="Roubos J.A."/>
            <person name="van der Klei I.J."/>
            <person name="van Peij N.N.M.E."/>
            <person name="Veenhuis M."/>
            <person name="von Doehren H."/>
            <person name="Wagner C."/>
            <person name="Wortman J.R."/>
            <person name="Bovenberg R.A.L."/>
        </authorList>
    </citation>
    <scope>NUCLEOTIDE SEQUENCE [LARGE SCALE GENOMIC DNA]</scope>
    <source>
        <strain evidence="2">ATCC 28089 / DSM 1075 / NRRL 1951 / Wisconsin 54-1255</strain>
    </source>
</reference>
<evidence type="ECO:0000313" key="2">
    <source>
        <dbReference type="Proteomes" id="UP000000724"/>
    </source>
</evidence>
<proteinExistence type="predicted"/>
<accession>B6GWK9</accession>
<evidence type="ECO:0000313" key="1">
    <source>
        <dbReference type="EMBL" id="CAP79260.1"/>
    </source>
</evidence>